<comment type="caution">
    <text evidence="2">The sequence shown here is derived from an EMBL/GenBank/DDBJ whole genome shotgun (WGS) entry which is preliminary data.</text>
</comment>
<reference evidence="2" key="1">
    <citation type="submission" date="2023-03" db="EMBL/GenBank/DDBJ databases">
        <title>Massive genome expansion in bonnet fungi (Mycena s.s.) driven by repeated elements and novel gene families across ecological guilds.</title>
        <authorList>
            <consortium name="Lawrence Berkeley National Laboratory"/>
            <person name="Harder C.B."/>
            <person name="Miyauchi S."/>
            <person name="Viragh M."/>
            <person name="Kuo A."/>
            <person name="Thoen E."/>
            <person name="Andreopoulos B."/>
            <person name="Lu D."/>
            <person name="Skrede I."/>
            <person name="Drula E."/>
            <person name="Henrissat B."/>
            <person name="Morin E."/>
            <person name="Kohler A."/>
            <person name="Barry K."/>
            <person name="LaButti K."/>
            <person name="Morin E."/>
            <person name="Salamov A."/>
            <person name="Lipzen A."/>
            <person name="Mereny Z."/>
            <person name="Hegedus B."/>
            <person name="Baldrian P."/>
            <person name="Stursova M."/>
            <person name="Weitz H."/>
            <person name="Taylor A."/>
            <person name="Grigoriev I.V."/>
            <person name="Nagy L.G."/>
            <person name="Martin F."/>
            <person name="Kauserud H."/>
        </authorList>
    </citation>
    <scope>NUCLEOTIDE SEQUENCE</scope>
    <source>
        <strain evidence="2">CBHHK002</strain>
    </source>
</reference>
<dbReference type="PROSITE" id="PS50181">
    <property type="entry name" value="FBOX"/>
    <property type="match status" value="1"/>
</dbReference>
<sequence length="471" mass="52027">MLAEIPLDVILEITRSLDLHDSFHLLTTSSYFEWLLSSKDFWLKTLDRIRIIHLQPLPCPVGTAIVDMPVDSLRRLAIHAYSLKKNWSVDGARPRSVLTISLGDDYNQICVIPGTKIVVTNSNYQLACWHAQFGVCLGAIEHEDRNASHQVGSAPPFHQFGQSYIALSSKSRTHVGLIVIKIDYRNEKAIYLSKTYSQTLPTEELQPILTPDATSDDETAGMVFTRHADQLGMLVYYNFNDGIVHRVPLGMRLGAVPACVLRDGHFYIHGQDLDGPSIVVRVPVDSSRRSDAEFDRIAMEIPSSVPAIHMKCIALGDPWLLPPTYGVALVTRRSSETRPSFRRPPLRIDSIQFWPALDEPSEGRLNLGDVVSYEHHQGIFGLCVGISGRYGVLLSGEPHRDSMFKAKHSLGLVHLAAEPHAPRTSFHALDVAGVPINYYTAVIAVDDALGVVYITHIGAGAAAKLSVLSYA</sequence>
<protein>
    <recommendedName>
        <fullName evidence="1">F-box domain-containing protein</fullName>
    </recommendedName>
</protein>
<accession>A0AAD7EZJ6</accession>
<feature type="domain" description="F-box" evidence="1">
    <location>
        <begin position="1"/>
        <end position="45"/>
    </location>
</feature>
<dbReference type="Proteomes" id="UP001218218">
    <property type="component" value="Unassembled WGS sequence"/>
</dbReference>
<name>A0AAD7EZJ6_9AGAR</name>
<keyword evidence="3" id="KW-1185">Reference proteome</keyword>
<dbReference type="AlphaFoldDB" id="A0AAD7EZJ6"/>
<gene>
    <name evidence="2" type="ORF">DFH08DRAFT_848493</name>
</gene>
<evidence type="ECO:0000259" key="1">
    <source>
        <dbReference type="PROSITE" id="PS50181"/>
    </source>
</evidence>
<evidence type="ECO:0000313" key="3">
    <source>
        <dbReference type="Proteomes" id="UP001218218"/>
    </source>
</evidence>
<dbReference type="InterPro" id="IPR001810">
    <property type="entry name" value="F-box_dom"/>
</dbReference>
<dbReference type="EMBL" id="JARIHO010000007">
    <property type="protein sequence ID" value="KAJ7358449.1"/>
    <property type="molecule type" value="Genomic_DNA"/>
</dbReference>
<proteinExistence type="predicted"/>
<organism evidence="2 3">
    <name type="scientific">Mycena albidolilacea</name>
    <dbReference type="NCBI Taxonomy" id="1033008"/>
    <lineage>
        <taxon>Eukaryota</taxon>
        <taxon>Fungi</taxon>
        <taxon>Dikarya</taxon>
        <taxon>Basidiomycota</taxon>
        <taxon>Agaricomycotina</taxon>
        <taxon>Agaricomycetes</taxon>
        <taxon>Agaricomycetidae</taxon>
        <taxon>Agaricales</taxon>
        <taxon>Marasmiineae</taxon>
        <taxon>Mycenaceae</taxon>
        <taxon>Mycena</taxon>
    </lineage>
</organism>
<evidence type="ECO:0000313" key="2">
    <source>
        <dbReference type="EMBL" id="KAJ7358449.1"/>
    </source>
</evidence>